<dbReference type="AlphaFoldDB" id="A0A7R9ZRZ3"/>
<name>A0A7R9ZRZ3_9STRA</name>
<protein>
    <submittedName>
        <fullName evidence="1">Uncharacterized protein</fullName>
    </submittedName>
</protein>
<sequence>MVVVGLPQPLCDYEDCVMTPRDDPSTNVNVNLSALCGVARCDFCEGRIMRKNEPCDLAGAEIASHGRLELFDKTKYCTLRSRSTHVWCGKAAEKRVFQLSVWSMGRSGAFG</sequence>
<accession>A0A7R9ZRZ3</accession>
<gene>
    <name evidence="1" type="ORF">CAUS1442_LOCUS13985</name>
</gene>
<evidence type="ECO:0000313" key="1">
    <source>
        <dbReference type="EMBL" id="CAD8341850.1"/>
    </source>
</evidence>
<proteinExistence type="predicted"/>
<reference evidence="1" key="1">
    <citation type="submission" date="2021-01" db="EMBL/GenBank/DDBJ databases">
        <authorList>
            <person name="Corre E."/>
            <person name="Pelletier E."/>
            <person name="Niang G."/>
            <person name="Scheremetjew M."/>
            <person name="Finn R."/>
            <person name="Kale V."/>
            <person name="Holt S."/>
            <person name="Cochrane G."/>
            <person name="Meng A."/>
            <person name="Brown T."/>
            <person name="Cohen L."/>
        </authorList>
    </citation>
    <scope>NUCLEOTIDE SEQUENCE</scope>
    <source>
        <strain evidence="1">CCMP3328</strain>
    </source>
</reference>
<organism evidence="1">
    <name type="scientific">Craspedostauros australis</name>
    <dbReference type="NCBI Taxonomy" id="1486917"/>
    <lineage>
        <taxon>Eukaryota</taxon>
        <taxon>Sar</taxon>
        <taxon>Stramenopiles</taxon>
        <taxon>Ochrophyta</taxon>
        <taxon>Bacillariophyta</taxon>
        <taxon>Bacillariophyceae</taxon>
        <taxon>Bacillariophycidae</taxon>
        <taxon>Naviculales</taxon>
        <taxon>Naviculaceae</taxon>
        <taxon>Craspedostauros</taxon>
    </lineage>
</organism>
<dbReference type="EMBL" id="HBEF01022611">
    <property type="protein sequence ID" value="CAD8341850.1"/>
    <property type="molecule type" value="Transcribed_RNA"/>
</dbReference>